<feature type="transmembrane region" description="Helical" evidence="1">
    <location>
        <begin position="48"/>
        <end position="68"/>
    </location>
</feature>
<reference evidence="2 3" key="1">
    <citation type="submission" date="2019-07" db="EMBL/GenBank/DDBJ databases">
        <title>Microlunatus dokdonensis sp. nov. isolated from the rhizospheric soil of the wild plant Elymus tsukushiensis.</title>
        <authorList>
            <person name="Ghim S.-Y."/>
            <person name="Hwang Y.-J."/>
            <person name="Son J.-S."/>
            <person name="Shin J.-H."/>
        </authorList>
    </citation>
    <scope>NUCLEOTIDE SEQUENCE [LARGE SCALE GENOMIC DNA]</scope>
    <source>
        <strain evidence="2 3">KUDC0627</strain>
    </source>
</reference>
<evidence type="ECO:0000313" key="3">
    <source>
        <dbReference type="Proteomes" id="UP000319263"/>
    </source>
</evidence>
<keyword evidence="1" id="KW-1133">Transmembrane helix</keyword>
<gene>
    <name evidence="2" type="ORF">FOE78_03360</name>
</gene>
<keyword evidence="3" id="KW-1185">Reference proteome</keyword>
<feature type="transmembrane region" description="Helical" evidence="1">
    <location>
        <begin position="16"/>
        <end position="36"/>
    </location>
</feature>
<keyword evidence="1" id="KW-0472">Membrane</keyword>
<feature type="transmembrane region" description="Helical" evidence="1">
    <location>
        <begin position="129"/>
        <end position="153"/>
    </location>
</feature>
<keyword evidence="1" id="KW-0812">Transmembrane</keyword>
<accession>A0A516PV60</accession>
<dbReference type="Proteomes" id="UP000319263">
    <property type="component" value="Chromosome"/>
</dbReference>
<sequence>MSRSGVAFLHAHRVPAFLAVAISTGFVGIGIARIPLPSASDALDGSYVHAVGYFIEPLLTVPILGLALIGDVAQLEHHGARQLVPQRILLIVILTVVPIACMLPSAATRPAPQPVQVMIENVLFITGEACALATALPASWLWAPITAVALIGLMGPDEGLVPILTGVNRTASAADIVAAGVVFLAGGALYLVVRPRPRLERLVERIRAAH</sequence>
<proteinExistence type="predicted"/>
<dbReference type="EMBL" id="CP041692">
    <property type="protein sequence ID" value="QDP95077.1"/>
    <property type="molecule type" value="Genomic_DNA"/>
</dbReference>
<dbReference type="AlphaFoldDB" id="A0A516PV60"/>
<feature type="transmembrane region" description="Helical" evidence="1">
    <location>
        <begin position="173"/>
        <end position="193"/>
    </location>
</feature>
<organism evidence="2 3">
    <name type="scientific">Microlunatus elymi</name>
    <dbReference type="NCBI Taxonomy" id="2596828"/>
    <lineage>
        <taxon>Bacteria</taxon>
        <taxon>Bacillati</taxon>
        <taxon>Actinomycetota</taxon>
        <taxon>Actinomycetes</taxon>
        <taxon>Propionibacteriales</taxon>
        <taxon>Propionibacteriaceae</taxon>
        <taxon>Microlunatus</taxon>
    </lineage>
</organism>
<dbReference type="KEGG" id="mik:FOE78_03360"/>
<evidence type="ECO:0000313" key="2">
    <source>
        <dbReference type="EMBL" id="QDP95077.1"/>
    </source>
</evidence>
<protein>
    <submittedName>
        <fullName evidence="2">Uncharacterized protein</fullName>
    </submittedName>
</protein>
<feature type="transmembrane region" description="Helical" evidence="1">
    <location>
        <begin position="88"/>
        <end position="108"/>
    </location>
</feature>
<evidence type="ECO:0000256" key="1">
    <source>
        <dbReference type="SAM" id="Phobius"/>
    </source>
</evidence>
<name>A0A516PV60_9ACTN</name>